<evidence type="ECO:0000256" key="1">
    <source>
        <dbReference type="ARBA" id="ARBA00003294"/>
    </source>
</evidence>
<evidence type="ECO:0000256" key="11">
    <source>
        <dbReference type="ARBA" id="ARBA00047836"/>
    </source>
</evidence>
<dbReference type="CDD" id="cd00950">
    <property type="entry name" value="DHDPS"/>
    <property type="match status" value="1"/>
</dbReference>
<evidence type="ECO:0000256" key="4">
    <source>
        <dbReference type="ARBA" id="ARBA00012086"/>
    </source>
</evidence>
<dbReference type="HAMAP" id="MF_00418">
    <property type="entry name" value="DapA"/>
    <property type="match status" value="1"/>
</dbReference>
<dbReference type="Proteomes" id="UP000281904">
    <property type="component" value="Chromosome"/>
</dbReference>
<evidence type="ECO:0000313" key="17">
    <source>
        <dbReference type="EMBL" id="VEA73498.1"/>
    </source>
</evidence>
<dbReference type="EMBL" id="JADULK010000016">
    <property type="protein sequence ID" value="MBH1932273.1"/>
    <property type="molecule type" value="Genomic_DNA"/>
</dbReference>
<dbReference type="PRINTS" id="PR00146">
    <property type="entry name" value="DHPICSNTHASE"/>
</dbReference>
<dbReference type="EC" id="4.3.3.7" evidence="4 12"/>
<dbReference type="SUPFAM" id="SSF51569">
    <property type="entry name" value="Aldolase"/>
    <property type="match status" value="1"/>
</dbReference>
<keyword evidence="5 12" id="KW-0963">Cytoplasm</keyword>
<evidence type="ECO:0000256" key="6">
    <source>
        <dbReference type="ARBA" id="ARBA00022605"/>
    </source>
</evidence>
<dbReference type="Pfam" id="PF00701">
    <property type="entry name" value="DHDPS"/>
    <property type="match status" value="1"/>
</dbReference>
<comment type="similarity">
    <text evidence="3 12 13">Belongs to the DapA family.</text>
</comment>
<reference evidence="19 20" key="1">
    <citation type="submission" date="2018-12" db="EMBL/GenBank/DDBJ databases">
        <authorList>
            <consortium name="Pathogen Informatics"/>
        </authorList>
    </citation>
    <scope>NUCLEOTIDE SEQUENCE [LARGE SCALE GENOMIC DNA]</scope>
    <source>
        <strain evidence="18 20">NCTC10036</strain>
        <strain evidence="17 19">NCTC9419</strain>
    </source>
</reference>
<dbReference type="GO" id="GO:0019877">
    <property type="term" value="P:diaminopimelate biosynthetic process"/>
    <property type="evidence" value="ECO:0007669"/>
    <property type="project" value="UniProtKB-UniRule"/>
</dbReference>
<gene>
    <name evidence="17" type="primary">dapA_3</name>
    <name evidence="12 16" type="synonym">dapA</name>
    <name evidence="16" type="ORF">I5U13_21685</name>
    <name evidence="18" type="ORF">NCTC10036_04162</name>
    <name evidence="17" type="ORF">NCTC9419_05131</name>
</gene>
<comment type="function">
    <text evidence="1 12">Catalyzes the condensation of (S)-aspartate-beta-semialdehyde [(S)-ASA] and pyruvate to 4-hydroxy-tetrahydrodipicolinate (HTPA).</text>
</comment>
<feature type="active site" description="Proton donor/acceptor" evidence="12 14">
    <location>
        <position position="133"/>
    </location>
</feature>
<dbReference type="AlphaFoldDB" id="A0A126VKA7"/>
<dbReference type="UniPathway" id="UPA00034">
    <property type="reaction ID" value="UER00017"/>
</dbReference>
<evidence type="ECO:0000313" key="19">
    <source>
        <dbReference type="Proteomes" id="UP000271603"/>
    </source>
</evidence>
<name>A0A126VKA7_SERRU</name>
<comment type="caution">
    <text evidence="12">Was originally thought to be a dihydrodipicolinate synthase (DHDPS), catalyzing the condensation of (S)-aspartate-beta-semialdehyde [(S)-ASA] and pyruvate to dihydrodipicolinate (DHDP). However, it was shown in E.coli that the product of the enzymatic reaction is not dihydrodipicolinate but in fact (4S)-4-hydroxy-2,3,4,5-tetrahydro-(2S)-dipicolinic acid (HTPA), and that the consecutive dehydration reaction leading to DHDP is not spontaneous but catalyzed by DapB.</text>
</comment>
<organism evidence="17 19">
    <name type="scientific">Serratia rubidaea</name>
    <name type="common">Serratia marinorubra</name>
    <dbReference type="NCBI Taxonomy" id="61652"/>
    <lineage>
        <taxon>Bacteria</taxon>
        <taxon>Pseudomonadati</taxon>
        <taxon>Pseudomonadota</taxon>
        <taxon>Gammaproteobacteria</taxon>
        <taxon>Enterobacterales</taxon>
        <taxon>Yersiniaceae</taxon>
        <taxon>Serratia</taxon>
    </lineage>
</organism>
<evidence type="ECO:0000256" key="3">
    <source>
        <dbReference type="ARBA" id="ARBA00007592"/>
    </source>
</evidence>
<dbReference type="PIRSF" id="PIRSF001365">
    <property type="entry name" value="DHDPS"/>
    <property type="match status" value="1"/>
</dbReference>
<feature type="site" description="Part of a proton relay during catalysis" evidence="12">
    <location>
        <position position="45"/>
    </location>
</feature>
<dbReference type="Proteomes" id="UP000271603">
    <property type="component" value="Chromosome"/>
</dbReference>
<feature type="active site" description="Schiff-base intermediate with substrate" evidence="12 14">
    <location>
        <position position="161"/>
    </location>
</feature>
<evidence type="ECO:0000313" key="21">
    <source>
        <dbReference type="Proteomes" id="UP000624159"/>
    </source>
</evidence>
<dbReference type="InterPro" id="IPR020624">
    <property type="entry name" value="Schiff_base-form_aldolases_CS"/>
</dbReference>
<dbReference type="EMBL" id="LR134493">
    <property type="protein sequence ID" value="VEI70912.1"/>
    <property type="molecule type" value="Genomic_DNA"/>
</dbReference>
<feature type="site" description="Part of a proton relay during catalysis" evidence="12">
    <location>
        <position position="107"/>
    </location>
</feature>
<feature type="binding site" evidence="12 15">
    <location>
        <position position="46"/>
    </location>
    <ligand>
        <name>pyruvate</name>
        <dbReference type="ChEBI" id="CHEBI:15361"/>
    </ligand>
</feature>
<dbReference type="PANTHER" id="PTHR12128">
    <property type="entry name" value="DIHYDRODIPICOLINATE SYNTHASE"/>
    <property type="match status" value="1"/>
</dbReference>
<evidence type="ECO:0000256" key="10">
    <source>
        <dbReference type="ARBA" id="ARBA00023270"/>
    </source>
</evidence>
<dbReference type="PROSITE" id="PS00665">
    <property type="entry name" value="DHDPS_1"/>
    <property type="match status" value="1"/>
</dbReference>
<reference evidence="16 21" key="2">
    <citation type="submission" date="2020-11" db="EMBL/GenBank/DDBJ databases">
        <title>Enhanced detection system for hospital associated transmission using whole genome sequencing surveillance.</title>
        <authorList>
            <person name="Harrison L.H."/>
            <person name="Van Tyne D."/>
            <person name="Marsh J.W."/>
            <person name="Griffith M.P."/>
            <person name="Snyder D.J."/>
            <person name="Cooper V.S."/>
            <person name="Mustapha M."/>
        </authorList>
    </citation>
    <scope>NUCLEOTIDE SEQUENCE [LARGE SCALE GENOMIC DNA]</scope>
    <source>
        <strain evidence="16 21">SER00230</strain>
    </source>
</reference>
<evidence type="ECO:0000256" key="7">
    <source>
        <dbReference type="ARBA" id="ARBA00022915"/>
    </source>
</evidence>
<feature type="binding site" evidence="12 15">
    <location>
        <position position="201"/>
    </location>
    <ligand>
        <name>pyruvate</name>
        <dbReference type="ChEBI" id="CHEBI:15361"/>
    </ligand>
</feature>
<keyword evidence="6 12" id="KW-0028">Amino-acid biosynthesis</keyword>
<dbReference type="SMART" id="SM01130">
    <property type="entry name" value="DHDPS"/>
    <property type="match status" value="1"/>
</dbReference>
<comment type="subcellular location">
    <subcellularLocation>
        <location evidence="12">Cytoplasm</location>
    </subcellularLocation>
</comment>
<dbReference type="EMBL" id="LR134155">
    <property type="protein sequence ID" value="VEA73498.1"/>
    <property type="molecule type" value="Genomic_DNA"/>
</dbReference>
<comment type="catalytic activity">
    <reaction evidence="11 12">
        <text>L-aspartate 4-semialdehyde + pyruvate = (2S,4S)-4-hydroxy-2,3,4,5-tetrahydrodipicolinate + H2O + H(+)</text>
        <dbReference type="Rhea" id="RHEA:34171"/>
        <dbReference type="ChEBI" id="CHEBI:15361"/>
        <dbReference type="ChEBI" id="CHEBI:15377"/>
        <dbReference type="ChEBI" id="CHEBI:15378"/>
        <dbReference type="ChEBI" id="CHEBI:67139"/>
        <dbReference type="ChEBI" id="CHEBI:537519"/>
        <dbReference type="EC" id="4.3.3.7"/>
    </reaction>
</comment>
<evidence type="ECO:0000256" key="12">
    <source>
        <dbReference type="HAMAP-Rule" id="MF_00418"/>
    </source>
</evidence>
<dbReference type="Proteomes" id="UP000624159">
    <property type="component" value="Unassembled WGS sequence"/>
</dbReference>
<keyword evidence="8 12" id="KW-0457">Lysine biosynthesis</keyword>
<dbReference type="Gene3D" id="3.20.20.70">
    <property type="entry name" value="Aldolase class I"/>
    <property type="match status" value="1"/>
</dbReference>
<dbReference type="GO" id="GO:0005737">
    <property type="term" value="C:cytoplasm"/>
    <property type="evidence" value="ECO:0007669"/>
    <property type="project" value="UniProtKB-SubCell"/>
</dbReference>
<proteinExistence type="inferred from homology"/>
<keyword evidence="7 12" id="KW-0220">Diaminopimelate biosynthesis</keyword>
<dbReference type="GO" id="GO:0009089">
    <property type="term" value="P:lysine biosynthetic process via diaminopimelate"/>
    <property type="evidence" value="ECO:0007669"/>
    <property type="project" value="UniProtKB-UniRule"/>
</dbReference>
<keyword evidence="9 12" id="KW-0456">Lyase</keyword>
<evidence type="ECO:0000313" key="16">
    <source>
        <dbReference type="EMBL" id="MBH1932273.1"/>
    </source>
</evidence>
<sequence length="297" mass="31721">MASFSGIWVALVTPFNQHSVDFPALKRLAQHLLAAGVDGLVVCGTTGEAAALDKEEQLAVLDAVLTVAPAHQVVMGLAGNNMTATLQMQQAIQQRDIAGVLVPAPYYIRPSQCGLVEYFTTLADASRVPVILYNVPYRTGVTLELDTLRQIARHPQVKAIKECGGNPDVTMALIDDGEIDVLTGEDNLILSTLCLGGTGAISASAHLYPERFVQLVQQVADGDLPAARANFYALLPMIRQMFSFANPAPVKAALAQQGLLRNELRAPMQTAPQALQQQLAVTLAQLQPQGEAVSEIC</sequence>
<protein>
    <recommendedName>
        <fullName evidence="4 12">4-hydroxy-tetrahydrodipicolinate synthase</fullName>
        <shortName evidence="12">HTPA synthase</shortName>
        <ecNumber evidence="4 12">4.3.3.7</ecNumber>
    </recommendedName>
</protein>
<dbReference type="STRING" id="61652.AXX16_3054"/>
<evidence type="ECO:0000256" key="8">
    <source>
        <dbReference type="ARBA" id="ARBA00023154"/>
    </source>
</evidence>
<dbReference type="RefSeq" id="WP_054306115.1">
    <property type="nucleotide sequence ID" value="NZ_CAMIPJ010000001.1"/>
</dbReference>
<dbReference type="InterPro" id="IPR013785">
    <property type="entry name" value="Aldolase_TIM"/>
</dbReference>
<dbReference type="NCBIfam" id="TIGR00674">
    <property type="entry name" value="dapA"/>
    <property type="match status" value="1"/>
</dbReference>
<evidence type="ECO:0000256" key="2">
    <source>
        <dbReference type="ARBA" id="ARBA00005120"/>
    </source>
</evidence>
<evidence type="ECO:0000256" key="15">
    <source>
        <dbReference type="PIRSR" id="PIRSR001365-2"/>
    </source>
</evidence>
<dbReference type="GeneID" id="61765641"/>
<dbReference type="InterPro" id="IPR002220">
    <property type="entry name" value="DapA-like"/>
</dbReference>
<evidence type="ECO:0000256" key="5">
    <source>
        <dbReference type="ARBA" id="ARBA00022490"/>
    </source>
</evidence>
<dbReference type="InterPro" id="IPR020625">
    <property type="entry name" value="Schiff_base-form_aldolases_AS"/>
</dbReference>
<comment type="subunit">
    <text evidence="12">Homotetramer; dimer of dimers.</text>
</comment>
<accession>A0A126VKA7</accession>
<evidence type="ECO:0000256" key="14">
    <source>
        <dbReference type="PIRSR" id="PIRSR001365-1"/>
    </source>
</evidence>
<dbReference type="InterPro" id="IPR005263">
    <property type="entry name" value="DapA"/>
</dbReference>
<evidence type="ECO:0000256" key="13">
    <source>
        <dbReference type="PIRNR" id="PIRNR001365"/>
    </source>
</evidence>
<evidence type="ECO:0000256" key="9">
    <source>
        <dbReference type="ARBA" id="ARBA00023239"/>
    </source>
</evidence>
<dbReference type="PROSITE" id="PS00666">
    <property type="entry name" value="DHDPS_2"/>
    <property type="match status" value="1"/>
</dbReference>
<keyword evidence="10 12" id="KW-0704">Schiff base</keyword>
<dbReference type="GO" id="GO:0008840">
    <property type="term" value="F:4-hydroxy-tetrahydrodipicolinate synthase activity"/>
    <property type="evidence" value="ECO:0007669"/>
    <property type="project" value="UniProtKB-UniRule"/>
</dbReference>
<evidence type="ECO:0000313" key="18">
    <source>
        <dbReference type="EMBL" id="VEI70912.1"/>
    </source>
</evidence>
<dbReference type="KEGG" id="srz:AXX16_3054"/>
<evidence type="ECO:0000313" key="20">
    <source>
        <dbReference type="Proteomes" id="UP000281904"/>
    </source>
</evidence>
<comment type="pathway">
    <text evidence="2 12">Amino-acid biosynthesis; L-lysine biosynthesis via DAP pathway; (S)-tetrahydrodipicolinate from L-aspartate: step 3/4.</text>
</comment>
<dbReference type="PANTHER" id="PTHR12128:SF66">
    <property type="entry name" value="4-HYDROXY-2-OXOGLUTARATE ALDOLASE, MITOCHONDRIAL"/>
    <property type="match status" value="1"/>
</dbReference>
<keyword evidence="21" id="KW-1185">Reference proteome</keyword>